<comment type="caution">
    <text evidence="1">The sequence shown here is derived from an EMBL/GenBank/DDBJ whole genome shotgun (WGS) entry which is preliminary data.</text>
</comment>
<sequence length="92" mass="10526">NLKITDRYRIQLSLNVDNVLNSSTARRVYAKLNQTSPVLTDDERLSGWTYDDAANTVTTNARVMTYMADPRFGMEMAFRPPFSARVGIKFIF</sequence>
<dbReference type="AlphaFoldDB" id="X0WG60"/>
<gene>
    <name evidence="1" type="ORF">S01H1_69981</name>
</gene>
<protein>
    <submittedName>
        <fullName evidence="1">Uncharacterized protein</fullName>
    </submittedName>
</protein>
<dbReference type="EMBL" id="BARS01046490">
    <property type="protein sequence ID" value="GAG29939.1"/>
    <property type="molecule type" value="Genomic_DNA"/>
</dbReference>
<organism evidence="1">
    <name type="scientific">marine sediment metagenome</name>
    <dbReference type="NCBI Taxonomy" id="412755"/>
    <lineage>
        <taxon>unclassified sequences</taxon>
        <taxon>metagenomes</taxon>
        <taxon>ecological metagenomes</taxon>
    </lineage>
</organism>
<evidence type="ECO:0000313" key="1">
    <source>
        <dbReference type="EMBL" id="GAG29939.1"/>
    </source>
</evidence>
<accession>X0WG60</accession>
<feature type="non-terminal residue" evidence="1">
    <location>
        <position position="1"/>
    </location>
</feature>
<reference evidence="1" key="1">
    <citation type="journal article" date="2014" name="Front. Microbiol.">
        <title>High frequency of phylogenetically diverse reductive dehalogenase-homologous genes in deep subseafloor sedimentary metagenomes.</title>
        <authorList>
            <person name="Kawai M."/>
            <person name="Futagami T."/>
            <person name="Toyoda A."/>
            <person name="Takaki Y."/>
            <person name="Nishi S."/>
            <person name="Hori S."/>
            <person name="Arai W."/>
            <person name="Tsubouchi T."/>
            <person name="Morono Y."/>
            <person name="Uchiyama I."/>
            <person name="Ito T."/>
            <person name="Fujiyama A."/>
            <person name="Inagaki F."/>
            <person name="Takami H."/>
        </authorList>
    </citation>
    <scope>NUCLEOTIDE SEQUENCE</scope>
    <source>
        <strain evidence="1">Expedition CK06-06</strain>
    </source>
</reference>
<proteinExistence type="predicted"/>
<name>X0WG60_9ZZZZ</name>